<evidence type="ECO:0000313" key="2">
    <source>
        <dbReference type="Proteomes" id="UP000325576"/>
    </source>
</evidence>
<comment type="caution">
    <text evidence="1">The sequence shown here is derived from an EMBL/GenBank/DDBJ whole genome shotgun (WGS) entry which is preliminary data.</text>
</comment>
<dbReference type="InterPro" id="IPR011051">
    <property type="entry name" value="RmlC_Cupin_sf"/>
</dbReference>
<protein>
    <recommendedName>
        <fullName evidence="3">Cupin domain-containing protein</fullName>
    </recommendedName>
</protein>
<organism evidence="1 2">
    <name type="scientific">Rhodococcus erythropolis</name>
    <name type="common">Arthrobacter picolinophilus</name>
    <dbReference type="NCBI Taxonomy" id="1833"/>
    <lineage>
        <taxon>Bacteria</taxon>
        <taxon>Bacillati</taxon>
        <taxon>Actinomycetota</taxon>
        <taxon>Actinomycetes</taxon>
        <taxon>Mycobacteriales</taxon>
        <taxon>Nocardiaceae</taxon>
        <taxon>Rhodococcus</taxon>
        <taxon>Rhodococcus erythropolis group</taxon>
    </lineage>
</organism>
<evidence type="ECO:0008006" key="3">
    <source>
        <dbReference type="Google" id="ProtNLM"/>
    </source>
</evidence>
<dbReference type="Proteomes" id="UP000325576">
    <property type="component" value="Unassembled WGS sequence"/>
</dbReference>
<dbReference type="AlphaFoldDB" id="A0A0C3A5V4"/>
<dbReference type="EMBL" id="MRBO01000768">
    <property type="protein sequence ID" value="KAB2581899.1"/>
    <property type="molecule type" value="Genomic_DNA"/>
</dbReference>
<dbReference type="Gene3D" id="2.60.120.10">
    <property type="entry name" value="Jelly Rolls"/>
    <property type="match status" value="1"/>
</dbReference>
<dbReference type="RefSeq" id="WP_042953103.1">
    <property type="nucleotide sequence ID" value="NZ_JAGVVT010000008.1"/>
</dbReference>
<proteinExistence type="predicted"/>
<sequence>MHTISAHQLPIVLQDGEFELRMREEGDMIVNFVKMPAGANFVEPFSHLDGGRCQCPHYGYVLKGRIYTDSEAGRQTYNAGDVFYWAPGHVPGAIDDSEYVDFAPKAEFLELIDGVRKAMGG</sequence>
<accession>A0A0C3A5V4</accession>
<reference evidence="1 2" key="1">
    <citation type="journal article" date="2017" name="Poromechanics V (2013)">
        <title>Genomic Characterization of the Arsenic-Tolerant Actinobacterium, &lt;i&gt;Rhodococcus erythropolis&lt;/i&gt; S43.</title>
        <authorList>
            <person name="Retamal-Morales G."/>
            <person name="Mehnert M."/>
            <person name="Schwabe R."/>
            <person name="Tischler D."/>
            <person name="Schloemann M."/>
            <person name="Levican G.J."/>
        </authorList>
    </citation>
    <scope>NUCLEOTIDE SEQUENCE [LARGE SCALE GENOMIC DNA]</scope>
    <source>
        <strain evidence="1 2">S43</strain>
    </source>
</reference>
<name>A0A0C3A5V4_RHOER</name>
<evidence type="ECO:0000313" key="1">
    <source>
        <dbReference type="EMBL" id="KAB2581899.1"/>
    </source>
</evidence>
<dbReference type="InterPro" id="IPR014710">
    <property type="entry name" value="RmlC-like_jellyroll"/>
</dbReference>
<dbReference type="SUPFAM" id="SSF51182">
    <property type="entry name" value="RmlC-like cupins"/>
    <property type="match status" value="1"/>
</dbReference>
<gene>
    <name evidence="1" type="ORF">BS297_28495</name>
</gene>